<feature type="compositionally biased region" description="Basic and acidic residues" evidence="2">
    <location>
        <begin position="74"/>
        <end position="83"/>
    </location>
</feature>
<feature type="coiled-coil region" evidence="1">
    <location>
        <begin position="336"/>
        <end position="388"/>
    </location>
</feature>
<keyword evidence="4" id="KW-1185">Reference proteome</keyword>
<dbReference type="EMBL" id="CABITT030000003">
    <property type="protein sequence ID" value="VVA97787.1"/>
    <property type="molecule type" value="Genomic_DNA"/>
</dbReference>
<feature type="region of interest" description="Disordered" evidence="2">
    <location>
        <begin position="1"/>
        <end position="83"/>
    </location>
</feature>
<feature type="compositionally biased region" description="Polar residues" evidence="2">
    <location>
        <begin position="34"/>
        <end position="46"/>
    </location>
</feature>
<comment type="caution">
    <text evidence="3">The sequence shown here is derived from an EMBL/GenBank/DDBJ whole genome shotgun (WGS) entry which is preliminary data.</text>
</comment>
<protein>
    <recommendedName>
        <fullName evidence="5">DNA mismatch repair protein MutS connector domain-containing protein</fullName>
    </recommendedName>
</protein>
<evidence type="ECO:0000313" key="4">
    <source>
        <dbReference type="Proteomes" id="UP000489600"/>
    </source>
</evidence>
<dbReference type="AlphaFoldDB" id="A0A565B7X7"/>
<proteinExistence type="predicted"/>
<keyword evidence="1" id="KW-0175">Coiled coil</keyword>
<evidence type="ECO:0008006" key="5">
    <source>
        <dbReference type="Google" id="ProtNLM"/>
    </source>
</evidence>
<evidence type="ECO:0000256" key="1">
    <source>
        <dbReference type="SAM" id="Coils"/>
    </source>
</evidence>
<reference evidence="3" key="1">
    <citation type="submission" date="2019-07" db="EMBL/GenBank/DDBJ databases">
        <authorList>
            <person name="Dittberner H."/>
        </authorList>
    </citation>
    <scope>NUCLEOTIDE SEQUENCE [LARGE SCALE GENOMIC DNA]</scope>
</reference>
<accession>A0A565B7X7</accession>
<dbReference type="Proteomes" id="UP000489600">
    <property type="component" value="Unassembled WGS sequence"/>
</dbReference>
<feature type="compositionally biased region" description="Polar residues" evidence="2">
    <location>
        <begin position="8"/>
        <end position="24"/>
    </location>
</feature>
<organism evidence="3 4">
    <name type="scientific">Arabis nemorensis</name>
    <dbReference type="NCBI Taxonomy" id="586526"/>
    <lineage>
        <taxon>Eukaryota</taxon>
        <taxon>Viridiplantae</taxon>
        <taxon>Streptophyta</taxon>
        <taxon>Embryophyta</taxon>
        <taxon>Tracheophyta</taxon>
        <taxon>Spermatophyta</taxon>
        <taxon>Magnoliopsida</taxon>
        <taxon>eudicotyledons</taxon>
        <taxon>Gunneridae</taxon>
        <taxon>Pentapetalae</taxon>
        <taxon>rosids</taxon>
        <taxon>malvids</taxon>
        <taxon>Brassicales</taxon>
        <taxon>Brassicaceae</taxon>
        <taxon>Arabideae</taxon>
        <taxon>Arabis</taxon>
    </lineage>
</organism>
<evidence type="ECO:0000313" key="3">
    <source>
        <dbReference type="EMBL" id="VVA97787.1"/>
    </source>
</evidence>
<sequence>MSTEEKSTSSTFQSDESMTFQGGSSDVDKLIQPGASSGQEGGQPSTIAEEIQRVAEEFADRQGGSDDGSSILGESKETDKNAARRIRLEEIERGIKAAAAEELVQQKFTKTTTESKSEAAYSMGSRQQYVSQKSNGGSGIMGSLGIGQTGMWRCFNQDQNGNKEDDDSPIVIPKYNLDDIIKEESTYEGSSSKTSSLIASLTAIVEKHKISSSTVNIGKRTSTEKSETIEKLRVTLKRYRNTKVSELVTHSDFDQILSMAARYEELTFASVSYISRLSMYKSMIKERTKASQRVQLAQQRSTLFEEIAMEKQKRVNAELESVKVYAQKGDALYVKIFALKKAILKLEAEKKEVEMTFQKIVANLSIVIEEASKAYEEHHLSVRKWKEEKTSLEFSYEAIDKADDVWVSFLRTL</sequence>
<feature type="compositionally biased region" description="Basic and acidic residues" evidence="2">
    <location>
        <begin position="50"/>
        <end position="64"/>
    </location>
</feature>
<gene>
    <name evidence="3" type="ORF">ANE_LOCUS8232</name>
</gene>
<evidence type="ECO:0000256" key="2">
    <source>
        <dbReference type="SAM" id="MobiDB-lite"/>
    </source>
</evidence>
<dbReference type="OrthoDB" id="1111598at2759"/>
<name>A0A565B7X7_9BRAS</name>